<proteinExistence type="predicted"/>
<organism evidence="3 4">
    <name type="scientific">Galliscardovia ingluviei</name>
    <dbReference type="NCBI Taxonomy" id="1769422"/>
    <lineage>
        <taxon>Bacteria</taxon>
        <taxon>Bacillati</taxon>
        <taxon>Actinomycetota</taxon>
        <taxon>Actinomycetes</taxon>
        <taxon>Bifidobacteriales</taxon>
        <taxon>Bifidobacteriaceae</taxon>
        <taxon>Galliscardovia</taxon>
    </lineage>
</organism>
<reference evidence="3" key="2">
    <citation type="submission" date="2020-09" db="EMBL/GenBank/DDBJ databases">
        <authorList>
            <person name="Sun Q."/>
            <person name="Sedlacek I."/>
        </authorList>
    </citation>
    <scope>NUCLEOTIDE SEQUENCE</scope>
    <source>
        <strain evidence="3">CCM 8606</strain>
    </source>
</reference>
<gene>
    <name evidence="3" type="ORF">GCM10007377_08300</name>
</gene>
<feature type="domain" description="HNH/Endo VII superfamily nuclease toxins" evidence="2">
    <location>
        <begin position="9"/>
        <end position="60"/>
    </location>
</feature>
<reference evidence="3" key="1">
    <citation type="journal article" date="2014" name="Int. J. Syst. Evol. Microbiol.">
        <title>Complete genome sequence of Corynebacterium casei LMG S-19264T (=DSM 44701T), isolated from a smear-ripened cheese.</title>
        <authorList>
            <consortium name="US DOE Joint Genome Institute (JGI-PGF)"/>
            <person name="Walter F."/>
            <person name="Albersmeier A."/>
            <person name="Kalinowski J."/>
            <person name="Ruckert C."/>
        </authorList>
    </citation>
    <scope>NUCLEOTIDE SEQUENCE</scope>
    <source>
        <strain evidence="3">CCM 8606</strain>
    </source>
</reference>
<accession>A0A8J3EZ06</accession>
<dbReference type="Proteomes" id="UP000619536">
    <property type="component" value="Unassembled WGS sequence"/>
</dbReference>
<keyword evidence="4" id="KW-1185">Reference proteome</keyword>
<evidence type="ECO:0000313" key="3">
    <source>
        <dbReference type="EMBL" id="GGI13906.1"/>
    </source>
</evidence>
<dbReference type="EMBL" id="BMDH01000001">
    <property type="protein sequence ID" value="GGI13906.1"/>
    <property type="molecule type" value="Genomic_DNA"/>
</dbReference>
<evidence type="ECO:0000313" key="4">
    <source>
        <dbReference type="Proteomes" id="UP000619536"/>
    </source>
</evidence>
<feature type="region of interest" description="Disordered" evidence="1">
    <location>
        <begin position="23"/>
        <end position="49"/>
    </location>
</feature>
<sequence length="64" mass="7126">MGIEYDPRDNEYTVVIQDHTAGHQFGAEGGKGDQPAHVHARPAANPWTGSIDGAQRHYYFENDE</sequence>
<comment type="caution">
    <text evidence="3">The sequence shown here is derived from an EMBL/GenBank/DDBJ whole genome shotgun (WGS) entry which is preliminary data.</text>
</comment>
<name>A0A8J3EZ06_9BIFI</name>
<dbReference type="AlphaFoldDB" id="A0A8J3EZ06"/>
<evidence type="ECO:0000259" key="2">
    <source>
        <dbReference type="Pfam" id="PF15657"/>
    </source>
</evidence>
<protein>
    <recommendedName>
        <fullName evidence="2">HNH/Endo VII superfamily nuclease toxins domain-containing protein</fullName>
    </recommendedName>
</protein>
<dbReference type="Pfam" id="PF15657">
    <property type="entry name" value="Tox-HNH-EHHH"/>
    <property type="match status" value="1"/>
</dbReference>
<evidence type="ECO:0000256" key="1">
    <source>
        <dbReference type="SAM" id="MobiDB-lite"/>
    </source>
</evidence>
<dbReference type="InterPro" id="IPR028048">
    <property type="entry name" value="Tox-HNH-EHHH"/>
</dbReference>